<feature type="DNA-binding region" description="H-T-H motif" evidence="2">
    <location>
        <begin position="44"/>
        <end position="63"/>
    </location>
</feature>
<evidence type="ECO:0000313" key="5">
    <source>
        <dbReference type="Proteomes" id="UP000316659"/>
    </source>
</evidence>
<evidence type="ECO:0000256" key="1">
    <source>
        <dbReference type="ARBA" id="ARBA00023125"/>
    </source>
</evidence>
<dbReference type="Gene3D" id="1.10.357.10">
    <property type="entry name" value="Tetracycline Repressor, domain 2"/>
    <property type="match status" value="1"/>
</dbReference>
<dbReference type="InterPro" id="IPR001647">
    <property type="entry name" value="HTH_TetR"/>
</dbReference>
<feature type="domain" description="HTH tetR-type" evidence="3">
    <location>
        <begin position="21"/>
        <end position="81"/>
    </location>
</feature>
<evidence type="ECO:0000313" key="4">
    <source>
        <dbReference type="EMBL" id="GED11593.1"/>
    </source>
</evidence>
<dbReference type="AlphaFoldDB" id="A0A4Y4E3L8"/>
<dbReference type="PROSITE" id="PS50977">
    <property type="entry name" value="HTH_TETR_2"/>
    <property type="match status" value="1"/>
</dbReference>
<dbReference type="GO" id="GO:0000976">
    <property type="term" value="F:transcription cis-regulatory region binding"/>
    <property type="evidence" value="ECO:0007669"/>
    <property type="project" value="TreeGrafter"/>
</dbReference>
<dbReference type="PANTHER" id="PTHR30055">
    <property type="entry name" value="HTH-TYPE TRANSCRIPTIONAL REGULATOR RUTR"/>
    <property type="match status" value="1"/>
</dbReference>
<protein>
    <recommendedName>
        <fullName evidence="3">HTH tetR-type domain-containing protein</fullName>
    </recommendedName>
</protein>
<dbReference type="SUPFAM" id="SSF46689">
    <property type="entry name" value="Homeodomain-like"/>
    <property type="match status" value="1"/>
</dbReference>
<dbReference type="SUPFAM" id="SSF48498">
    <property type="entry name" value="Tetracyclin repressor-like, C-terminal domain"/>
    <property type="match status" value="1"/>
</dbReference>
<dbReference type="InterPro" id="IPR036271">
    <property type="entry name" value="Tet_transcr_reg_TetR-rel_C_sf"/>
</dbReference>
<dbReference type="Proteomes" id="UP000316659">
    <property type="component" value="Unassembled WGS sequence"/>
</dbReference>
<keyword evidence="1 2" id="KW-0238">DNA-binding</keyword>
<reference evidence="4 5" key="1">
    <citation type="submission" date="2019-06" db="EMBL/GenBank/DDBJ databases">
        <title>Whole genome shotgun sequence of Cellulosimicrobium cellulans NBRC 15516.</title>
        <authorList>
            <person name="Hosoyama A."/>
            <person name="Uohara A."/>
            <person name="Ohji S."/>
            <person name="Ichikawa N."/>
        </authorList>
    </citation>
    <scope>NUCLEOTIDE SEQUENCE [LARGE SCALE GENOMIC DNA]</scope>
    <source>
        <strain evidence="4 5">NBRC 15516</strain>
    </source>
</reference>
<dbReference type="InterPro" id="IPR050109">
    <property type="entry name" value="HTH-type_TetR-like_transc_reg"/>
</dbReference>
<proteinExistence type="predicted"/>
<dbReference type="PRINTS" id="PR00455">
    <property type="entry name" value="HTHTETR"/>
</dbReference>
<comment type="caution">
    <text evidence="4">The sequence shown here is derived from an EMBL/GenBank/DDBJ whole genome shotgun (WGS) entry which is preliminary data.</text>
</comment>
<dbReference type="EMBL" id="BJNZ01000033">
    <property type="protein sequence ID" value="GED11593.1"/>
    <property type="molecule type" value="Genomic_DNA"/>
</dbReference>
<dbReference type="InterPro" id="IPR009057">
    <property type="entry name" value="Homeodomain-like_sf"/>
</dbReference>
<gene>
    <name evidence="4" type="ORF">CCE02nite_35920</name>
</gene>
<sequence length="226" mass="24788">MFDFPKNDTWDESHMNRMSVEERRAQLVDAAMTIAVREGVEAVTIRGVAAEAGVSLGVVHYCFEDKDELLQAMGNSLALVASEPVRAALDVDGDVVQLAHAAADGLWSGLTPRRHMRLLTFEFATAGVRSRALRSVAHTHLEQTWAMTRGFLENVAERGNVSYSMDMGFLSRIVAGYIDGIEIAWLVEQDDETAVRSFHALAEYVLSLMVRPDGSPVRADGPEPVA</sequence>
<evidence type="ECO:0000259" key="3">
    <source>
        <dbReference type="PROSITE" id="PS50977"/>
    </source>
</evidence>
<accession>A0A4Y4E3L8</accession>
<dbReference type="Pfam" id="PF00440">
    <property type="entry name" value="TetR_N"/>
    <property type="match status" value="1"/>
</dbReference>
<name>A0A4Y4E3L8_CELCE</name>
<evidence type="ECO:0000256" key="2">
    <source>
        <dbReference type="PROSITE-ProRule" id="PRU00335"/>
    </source>
</evidence>
<dbReference type="GO" id="GO:0003700">
    <property type="term" value="F:DNA-binding transcription factor activity"/>
    <property type="evidence" value="ECO:0007669"/>
    <property type="project" value="TreeGrafter"/>
</dbReference>
<dbReference type="PANTHER" id="PTHR30055:SF226">
    <property type="entry name" value="HTH-TYPE TRANSCRIPTIONAL REGULATOR PKSA"/>
    <property type="match status" value="1"/>
</dbReference>
<organism evidence="4 5">
    <name type="scientific">Cellulosimicrobium cellulans</name>
    <name type="common">Arthrobacter luteus</name>
    <dbReference type="NCBI Taxonomy" id="1710"/>
    <lineage>
        <taxon>Bacteria</taxon>
        <taxon>Bacillati</taxon>
        <taxon>Actinomycetota</taxon>
        <taxon>Actinomycetes</taxon>
        <taxon>Micrococcales</taxon>
        <taxon>Promicromonosporaceae</taxon>
        <taxon>Cellulosimicrobium</taxon>
    </lineage>
</organism>